<dbReference type="OrthoDB" id="248495at2759"/>
<dbReference type="GO" id="GO:0005634">
    <property type="term" value="C:nucleus"/>
    <property type="evidence" value="ECO:0007669"/>
    <property type="project" value="TreeGrafter"/>
</dbReference>
<dbReference type="EMBL" id="KB631899">
    <property type="protein sequence ID" value="ERL86964.1"/>
    <property type="molecule type" value="Genomic_DNA"/>
</dbReference>
<dbReference type="PROSITE" id="PS51489">
    <property type="entry name" value="BUB1_N"/>
    <property type="match status" value="1"/>
</dbReference>
<dbReference type="Proteomes" id="UP000030742">
    <property type="component" value="Unassembled WGS sequence"/>
</dbReference>
<dbReference type="InterPro" id="IPR013212">
    <property type="entry name" value="Mad3/Bub1_I"/>
</dbReference>
<dbReference type="GO" id="GO:0032991">
    <property type="term" value="C:protein-containing complex"/>
    <property type="evidence" value="ECO:0007669"/>
    <property type="project" value="UniProtKB-ARBA"/>
</dbReference>
<name>U4TZC5_DENPD</name>
<evidence type="ECO:0000259" key="1">
    <source>
        <dbReference type="PROSITE" id="PS51489"/>
    </source>
</evidence>
<gene>
    <name evidence="2" type="ORF">D910_04367</name>
</gene>
<dbReference type="PANTHER" id="PTHR14030:SF4">
    <property type="entry name" value="BUB1 KINASE, ISOFORM A-RELATED"/>
    <property type="match status" value="1"/>
</dbReference>
<dbReference type="Gene3D" id="1.25.40.430">
    <property type="match status" value="1"/>
</dbReference>
<dbReference type="GO" id="GO:0004672">
    <property type="term" value="F:protein kinase activity"/>
    <property type="evidence" value="ECO:0007669"/>
    <property type="project" value="TreeGrafter"/>
</dbReference>
<dbReference type="GO" id="GO:0051754">
    <property type="term" value="P:meiotic sister chromatid cohesion, centromeric"/>
    <property type="evidence" value="ECO:0007669"/>
    <property type="project" value="TreeGrafter"/>
</dbReference>
<sequence length="190" mass="22512">MDFDLSKENIQPLRRGRNVHQLEMALHAQTSPEYQQQLQQQKEHFETLIKEYQGDDPLQNYYEYILWIEQTFPKSGHEGNCVSLLEHCLGKFEDDPRYTNDMRFCKLWVKYNDMFPSPEELYLMMKSKNLCTGCAEFYKAWAYYYEAGGDFQKANNIFEEGKRNLAQPYDELELAHKNLITSAGEHVRAN</sequence>
<dbReference type="AlphaFoldDB" id="U4TZC5"/>
<dbReference type="Pfam" id="PF08311">
    <property type="entry name" value="Mad3_BUB1_I"/>
    <property type="match status" value="1"/>
</dbReference>
<organism evidence="2 3">
    <name type="scientific">Dendroctonus ponderosae</name>
    <name type="common">Mountain pine beetle</name>
    <dbReference type="NCBI Taxonomy" id="77166"/>
    <lineage>
        <taxon>Eukaryota</taxon>
        <taxon>Metazoa</taxon>
        <taxon>Ecdysozoa</taxon>
        <taxon>Arthropoda</taxon>
        <taxon>Hexapoda</taxon>
        <taxon>Insecta</taxon>
        <taxon>Pterygota</taxon>
        <taxon>Neoptera</taxon>
        <taxon>Endopterygota</taxon>
        <taxon>Coleoptera</taxon>
        <taxon>Polyphaga</taxon>
        <taxon>Cucujiformia</taxon>
        <taxon>Curculionidae</taxon>
        <taxon>Scolytinae</taxon>
        <taxon>Dendroctonus</taxon>
    </lineage>
</organism>
<evidence type="ECO:0000313" key="3">
    <source>
        <dbReference type="Proteomes" id="UP000030742"/>
    </source>
</evidence>
<dbReference type="GO" id="GO:0007094">
    <property type="term" value="P:mitotic spindle assembly checkpoint signaling"/>
    <property type="evidence" value="ECO:0007669"/>
    <property type="project" value="InterPro"/>
</dbReference>
<protein>
    <recommendedName>
        <fullName evidence="1">BUB1 N-terminal domain-containing protein</fullName>
    </recommendedName>
</protein>
<reference evidence="2 3" key="1">
    <citation type="journal article" date="2013" name="Genome Biol.">
        <title>Draft genome of the mountain pine beetle, Dendroctonus ponderosae Hopkins, a major forest pest.</title>
        <authorList>
            <person name="Keeling C.I."/>
            <person name="Yuen M.M."/>
            <person name="Liao N.Y."/>
            <person name="Docking T.R."/>
            <person name="Chan S.K."/>
            <person name="Taylor G.A."/>
            <person name="Palmquist D.L."/>
            <person name="Jackman S.D."/>
            <person name="Nguyen A."/>
            <person name="Li M."/>
            <person name="Henderson H."/>
            <person name="Janes J.K."/>
            <person name="Zhao Y."/>
            <person name="Pandoh P."/>
            <person name="Moore R."/>
            <person name="Sperling F.A."/>
            <person name="Huber D.P."/>
            <person name="Birol I."/>
            <person name="Jones S.J."/>
            <person name="Bohlmann J."/>
        </authorList>
    </citation>
    <scope>NUCLEOTIDE SEQUENCE</scope>
</reference>
<proteinExistence type="predicted"/>
<dbReference type="InterPro" id="IPR015661">
    <property type="entry name" value="Bub1/Mad3"/>
</dbReference>
<accession>U4TZC5</accession>
<dbReference type="PANTHER" id="PTHR14030">
    <property type="entry name" value="MITOTIC CHECKPOINT SERINE/THREONINE-PROTEIN KINASE BUB1"/>
    <property type="match status" value="1"/>
</dbReference>
<evidence type="ECO:0000313" key="2">
    <source>
        <dbReference type="EMBL" id="ERL86964.1"/>
    </source>
</evidence>
<feature type="domain" description="BUB1 N-terminal" evidence="1">
    <location>
        <begin position="45"/>
        <end position="190"/>
    </location>
</feature>
<dbReference type="STRING" id="77166.U4TZC5"/>
<dbReference type="FunFam" id="1.25.40.430:FF:000003">
    <property type="entry name" value="Checkpoint serine/threonine-protein kinase BUB1"/>
    <property type="match status" value="1"/>
</dbReference>
<dbReference type="SMART" id="SM00777">
    <property type="entry name" value="Mad3_BUB1_I"/>
    <property type="match status" value="1"/>
</dbReference>